<keyword evidence="3" id="KW-0732">Signal</keyword>
<dbReference type="EMBL" id="CAJMWS010000046">
    <property type="protein sequence ID" value="CAE6348522.1"/>
    <property type="molecule type" value="Genomic_DNA"/>
</dbReference>
<feature type="chain" id="PRO_5034370243" evidence="3">
    <location>
        <begin position="30"/>
        <end position="441"/>
    </location>
</feature>
<keyword evidence="2" id="KW-0067">ATP-binding</keyword>
<dbReference type="InterPro" id="IPR029047">
    <property type="entry name" value="HSP70_peptide-bd_sf"/>
</dbReference>
<dbReference type="PANTHER" id="PTHR19375">
    <property type="entry name" value="HEAT SHOCK PROTEIN 70KDA"/>
    <property type="match status" value="1"/>
</dbReference>
<organism evidence="4 5">
    <name type="scientific">Rhizoctonia solani</name>
    <dbReference type="NCBI Taxonomy" id="456999"/>
    <lineage>
        <taxon>Eukaryota</taxon>
        <taxon>Fungi</taxon>
        <taxon>Dikarya</taxon>
        <taxon>Basidiomycota</taxon>
        <taxon>Agaricomycotina</taxon>
        <taxon>Agaricomycetes</taxon>
        <taxon>Cantharellales</taxon>
        <taxon>Ceratobasidiaceae</taxon>
        <taxon>Rhizoctonia</taxon>
    </lineage>
</organism>
<comment type="caution">
    <text evidence="4">The sequence shown here is derived from an EMBL/GenBank/DDBJ whole genome shotgun (WGS) entry which is preliminary data.</text>
</comment>
<dbReference type="GO" id="GO:0140662">
    <property type="term" value="F:ATP-dependent protein folding chaperone"/>
    <property type="evidence" value="ECO:0007669"/>
    <property type="project" value="InterPro"/>
</dbReference>
<name>A0A8H2WB63_9AGAM</name>
<dbReference type="GO" id="GO:0005524">
    <property type="term" value="F:ATP binding"/>
    <property type="evidence" value="ECO:0007669"/>
    <property type="project" value="UniProtKB-KW"/>
</dbReference>
<dbReference type="SUPFAM" id="SSF100920">
    <property type="entry name" value="Heat shock protein 70kD (HSP70), peptide-binding domain"/>
    <property type="match status" value="1"/>
</dbReference>
<reference evidence="4" key="1">
    <citation type="submission" date="2021-01" db="EMBL/GenBank/DDBJ databases">
        <authorList>
            <person name="Kaushik A."/>
        </authorList>
    </citation>
    <scope>NUCLEOTIDE SEQUENCE</scope>
    <source>
        <strain evidence="4">AG1-1C</strain>
    </source>
</reference>
<evidence type="ECO:0000313" key="4">
    <source>
        <dbReference type="EMBL" id="CAE6348522.1"/>
    </source>
</evidence>
<evidence type="ECO:0000256" key="1">
    <source>
        <dbReference type="ARBA" id="ARBA00022741"/>
    </source>
</evidence>
<gene>
    <name evidence="4" type="ORF">RDB_LOCUS9236</name>
</gene>
<dbReference type="InterPro" id="IPR013126">
    <property type="entry name" value="Hsp_70_fam"/>
</dbReference>
<evidence type="ECO:0000256" key="3">
    <source>
        <dbReference type="SAM" id="SignalP"/>
    </source>
</evidence>
<sequence>MKLLLPPSAMSRLLRILLWAILFISPTWSYQSSMTAIGISIDDHDRFTIAVSGVETLSRGYFEVRESLSVDVTLSESSAPHLKIGRFWSTLASGGENAPKLAGAVFSALKTTSETTDMPYSSFRACVTTSPLALSTSQKEFISSALKEVFGCVDDSFVIRESHAIISALNIESSDLEDTPIAVVVPNGFTYILEEDYSTVVVVETFPPPLDLDLVFSKYDVKEIIVVQDSGELQLGQTYGTNKIHIRYEPSDIIARGAATVAEHALPGPPASVLPLALGVVLHGAVSHIVIPMFSVLPRHAKLILTTVHDNQQTAVIEVREGSRARASDNLFLTKLHLEGIPPAPAGTISIEVALSAEDYPNRITVEAVETRSGRKATTTVQRDEPVYPEDVLDEHQAAREKYAREDAELRENLGKRLSRETQPMDAVQLFVKPPRRHEEL</sequence>
<protein>
    <submittedName>
        <fullName evidence="4">Uncharacterized protein</fullName>
    </submittedName>
</protein>
<proteinExistence type="predicted"/>
<keyword evidence="1" id="KW-0547">Nucleotide-binding</keyword>
<dbReference type="Pfam" id="PF00012">
    <property type="entry name" value="HSP70"/>
    <property type="match status" value="1"/>
</dbReference>
<feature type="signal peptide" evidence="3">
    <location>
        <begin position="1"/>
        <end position="29"/>
    </location>
</feature>
<evidence type="ECO:0000313" key="5">
    <source>
        <dbReference type="Proteomes" id="UP000663846"/>
    </source>
</evidence>
<dbReference type="AlphaFoldDB" id="A0A8H2WB63"/>
<evidence type="ECO:0000256" key="2">
    <source>
        <dbReference type="ARBA" id="ARBA00022840"/>
    </source>
</evidence>
<dbReference type="Gene3D" id="2.60.34.10">
    <property type="entry name" value="Substrate Binding Domain Of DNAk, Chain A, domain 1"/>
    <property type="match status" value="1"/>
</dbReference>
<dbReference type="Proteomes" id="UP000663846">
    <property type="component" value="Unassembled WGS sequence"/>
</dbReference>
<accession>A0A8H2WB63</accession>